<evidence type="ECO:0000313" key="5">
    <source>
        <dbReference type="EMBL" id="KAJ7683583.1"/>
    </source>
</evidence>
<organism evidence="5 6">
    <name type="scientific">Mycena rosella</name>
    <name type="common">Pink bonnet</name>
    <name type="synonym">Agaricus rosellus</name>
    <dbReference type="NCBI Taxonomy" id="1033263"/>
    <lineage>
        <taxon>Eukaryota</taxon>
        <taxon>Fungi</taxon>
        <taxon>Dikarya</taxon>
        <taxon>Basidiomycota</taxon>
        <taxon>Agaricomycotina</taxon>
        <taxon>Agaricomycetes</taxon>
        <taxon>Agaricomycetidae</taxon>
        <taxon>Agaricales</taxon>
        <taxon>Marasmiineae</taxon>
        <taxon>Mycenaceae</taxon>
        <taxon>Mycena</taxon>
    </lineage>
</organism>
<evidence type="ECO:0000256" key="3">
    <source>
        <dbReference type="ARBA" id="ARBA00023002"/>
    </source>
</evidence>
<dbReference type="InterPro" id="IPR002347">
    <property type="entry name" value="SDR_fam"/>
</dbReference>
<dbReference type="Gene3D" id="3.40.50.720">
    <property type="entry name" value="NAD(P)-binding Rossmann-like Domain"/>
    <property type="match status" value="1"/>
</dbReference>
<evidence type="ECO:0000313" key="6">
    <source>
        <dbReference type="Proteomes" id="UP001221757"/>
    </source>
</evidence>
<gene>
    <name evidence="5" type="ORF">B0H17DRAFT_1181611</name>
</gene>
<reference evidence="5" key="1">
    <citation type="submission" date="2023-03" db="EMBL/GenBank/DDBJ databases">
        <title>Massive genome expansion in bonnet fungi (Mycena s.s.) driven by repeated elements and novel gene families across ecological guilds.</title>
        <authorList>
            <consortium name="Lawrence Berkeley National Laboratory"/>
            <person name="Harder C.B."/>
            <person name="Miyauchi S."/>
            <person name="Viragh M."/>
            <person name="Kuo A."/>
            <person name="Thoen E."/>
            <person name="Andreopoulos B."/>
            <person name="Lu D."/>
            <person name="Skrede I."/>
            <person name="Drula E."/>
            <person name="Henrissat B."/>
            <person name="Morin E."/>
            <person name="Kohler A."/>
            <person name="Barry K."/>
            <person name="LaButti K."/>
            <person name="Morin E."/>
            <person name="Salamov A."/>
            <person name="Lipzen A."/>
            <person name="Mereny Z."/>
            <person name="Hegedus B."/>
            <person name="Baldrian P."/>
            <person name="Stursova M."/>
            <person name="Weitz H."/>
            <person name="Taylor A."/>
            <person name="Grigoriev I.V."/>
            <person name="Nagy L.G."/>
            <person name="Martin F."/>
            <person name="Kauserud H."/>
        </authorList>
    </citation>
    <scope>NUCLEOTIDE SEQUENCE</scope>
    <source>
        <strain evidence="5">CBHHK067</strain>
    </source>
</reference>
<feature type="compositionally biased region" description="Basic residues" evidence="4">
    <location>
        <begin position="169"/>
        <end position="193"/>
    </location>
</feature>
<dbReference type="AlphaFoldDB" id="A0AAD7D8N2"/>
<feature type="region of interest" description="Disordered" evidence="4">
    <location>
        <begin position="245"/>
        <end position="266"/>
    </location>
</feature>
<name>A0AAD7D8N2_MYCRO</name>
<keyword evidence="6" id="KW-1185">Reference proteome</keyword>
<dbReference type="PANTHER" id="PTHR24320:SF282">
    <property type="entry name" value="WW DOMAIN-CONTAINING OXIDOREDUCTASE"/>
    <property type="match status" value="1"/>
</dbReference>
<dbReference type="Pfam" id="PF00106">
    <property type="entry name" value="adh_short"/>
    <property type="match status" value="1"/>
</dbReference>
<sequence length="343" mass="37615">MLGQKMISEGDLVDLHGKVVLVTGGNSGIGYITIQMLARKGATVYMGARDEGRATTAIKQLQAENVDDGSVHWLKLDLSDPREVRHAANEVLENEQRLDILGTSMQLAIVAKLIVLNGFLDMMLTIHISQFLLTDILLPLMKTTVQEPGADVRIVNISPPHLTTASNKHMPRRPRARTGTRVKPRPSPRRKCSTRTTAIPPASCWTRPRPPSSTRAHSYAGSSKLANILHMKALQERLDGGRLNYVPRRAPRRRQDPQLRPLPRNRPVRRPVLLQEIPRPAGVCAAADGIAPVAFAFAAAGTEVRAQGANYPYLVPAATIARRRVLRGASACRTSFTRARSGL</sequence>
<dbReference type="Proteomes" id="UP001221757">
    <property type="component" value="Unassembled WGS sequence"/>
</dbReference>
<comment type="similarity">
    <text evidence="1">Belongs to the short-chain dehydrogenases/reductases (SDR) family.</text>
</comment>
<evidence type="ECO:0008006" key="7">
    <source>
        <dbReference type="Google" id="ProtNLM"/>
    </source>
</evidence>
<evidence type="ECO:0000256" key="1">
    <source>
        <dbReference type="ARBA" id="ARBA00006484"/>
    </source>
</evidence>
<protein>
    <recommendedName>
        <fullName evidence="7">NAD(P)-binding protein</fullName>
    </recommendedName>
</protein>
<evidence type="ECO:0000256" key="4">
    <source>
        <dbReference type="SAM" id="MobiDB-lite"/>
    </source>
</evidence>
<dbReference type="GO" id="GO:0016491">
    <property type="term" value="F:oxidoreductase activity"/>
    <property type="evidence" value="ECO:0007669"/>
    <property type="project" value="UniProtKB-KW"/>
</dbReference>
<accession>A0AAD7D8N2</accession>
<keyword evidence="3" id="KW-0560">Oxidoreductase</keyword>
<dbReference type="SUPFAM" id="SSF51735">
    <property type="entry name" value="NAD(P)-binding Rossmann-fold domains"/>
    <property type="match status" value="1"/>
</dbReference>
<keyword evidence="2" id="KW-0521">NADP</keyword>
<proteinExistence type="inferred from homology"/>
<dbReference type="PANTHER" id="PTHR24320">
    <property type="entry name" value="RETINOL DEHYDROGENASE"/>
    <property type="match status" value="1"/>
</dbReference>
<dbReference type="EMBL" id="JARKIE010000107">
    <property type="protein sequence ID" value="KAJ7683583.1"/>
    <property type="molecule type" value="Genomic_DNA"/>
</dbReference>
<dbReference type="InterPro" id="IPR036291">
    <property type="entry name" value="NAD(P)-bd_dom_sf"/>
</dbReference>
<feature type="region of interest" description="Disordered" evidence="4">
    <location>
        <begin position="161"/>
        <end position="218"/>
    </location>
</feature>
<comment type="caution">
    <text evidence="5">The sequence shown here is derived from an EMBL/GenBank/DDBJ whole genome shotgun (WGS) entry which is preliminary data.</text>
</comment>
<evidence type="ECO:0000256" key="2">
    <source>
        <dbReference type="ARBA" id="ARBA00022857"/>
    </source>
</evidence>